<organism evidence="1 2">
    <name type="scientific">Holotrichia oblita</name>
    <name type="common">Chafer beetle</name>
    <dbReference type="NCBI Taxonomy" id="644536"/>
    <lineage>
        <taxon>Eukaryota</taxon>
        <taxon>Metazoa</taxon>
        <taxon>Ecdysozoa</taxon>
        <taxon>Arthropoda</taxon>
        <taxon>Hexapoda</taxon>
        <taxon>Insecta</taxon>
        <taxon>Pterygota</taxon>
        <taxon>Neoptera</taxon>
        <taxon>Endopterygota</taxon>
        <taxon>Coleoptera</taxon>
        <taxon>Polyphaga</taxon>
        <taxon>Scarabaeiformia</taxon>
        <taxon>Scarabaeidae</taxon>
        <taxon>Melolonthinae</taxon>
        <taxon>Holotrichia</taxon>
    </lineage>
</organism>
<comment type="caution">
    <text evidence="1">The sequence shown here is derived from an EMBL/GenBank/DDBJ whole genome shotgun (WGS) entry which is preliminary data.</text>
</comment>
<reference evidence="1" key="1">
    <citation type="submission" date="2022-04" db="EMBL/GenBank/DDBJ databases">
        <title>Chromosome-scale genome assembly of Holotrichia oblita Faldermann.</title>
        <authorList>
            <person name="Rongchong L."/>
        </authorList>
    </citation>
    <scope>NUCLEOTIDE SEQUENCE</scope>
    <source>
        <strain evidence="1">81SQS9</strain>
    </source>
</reference>
<evidence type="ECO:0000313" key="2">
    <source>
        <dbReference type="Proteomes" id="UP001056778"/>
    </source>
</evidence>
<gene>
    <name evidence="1" type="ORF">MML48_1g01605</name>
</gene>
<evidence type="ECO:0000313" key="1">
    <source>
        <dbReference type="EMBL" id="KAI4471520.1"/>
    </source>
</evidence>
<proteinExistence type="predicted"/>
<name>A0ACB9TY39_HOLOL</name>
<protein>
    <submittedName>
        <fullName evidence="1">Transposase is4</fullName>
    </submittedName>
</protein>
<keyword evidence="2" id="KW-1185">Reference proteome</keyword>
<accession>A0ACB9TY39</accession>
<dbReference type="EMBL" id="CM043015">
    <property type="protein sequence ID" value="KAI4471520.1"/>
    <property type="molecule type" value="Genomic_DNA"/>
</dbReference>
<dbReference type="Proteomes" id="UP001056778">
    <property type="component" value="Chromosome 1"/>
</dbReference>
<sequence>MQNAIEDIASSENRDKVDFVVIPPPADLQTDEAEVDDNYIQEGIYFFPQHVAGEIELQYIGSSDGETSDDEYNLPLSVVQQNIMSSKETQKVKKKKLYVPKWTKDFVNTSMHSGAADRLEIMKSKLQNLTPVEVFEKLFGSVFDHLVQQTNLYSSQKNRHDFFVSDADMKLFIGILLFTGYHRPSERHYYNNNNNIFICPTDCSK</sequence>